<evidence type="ECO:0000313" key="1">
    <source>
        <dbReference type="EMBL" id="CAA0096049.1"/>
    </source>
</evidence>
<dbReference type="RefSeq" id="WP_159598706.1">
    <property type="nucleotide sequence ID" value="NZ_CACSAS010000001.1"/>
</dbReference>
<reference evidence="1 2" key="1">
    <citation type="submission" date="2019-12" db="EMBL/GenBank/DDBJ databases">
        <authorList>
            <person name="Reyes-Prieto M."/>
        </authorList>
    </citation>
    <scope>NUCLEOTIDE SEQUENCE [LARGE SCALE GENOMIC DNA]</scope>
    <source>
        <strain evidence="1">HF14-78462</strain>
    </source>
</reference>
<dbReference type="EMBL" id="CACSAS010000001">
    <property type="protein sequence ID" value="CAA0096049.1"/>
    <property type="molecule type" value="Genomic_DNA"/>
</dbReference>
<evidence type="ECO:0000313" key="2">
    <source>
        <dbReference type="Proteomes" id="UP000433050"/>
    </source>
</evidence>
<accession>A0A5S9NYT1</accession>
<name>A0A5S9NYT1_9HYPH</name>
<gene>
    <name evidence="1" type="ORF">STARVERO_01964</name>
</gene>
<organism evidence="1 2">
    <name type="scientific">Starkeya nomas</name>
    <dbReference type="NCBI Taxonomy" id="2666134"/>
    <lineage>
        <taxon>Bacteria</taxon>
        <taxon>Pseudomonadati</taxon>
        <taxon>Pseudomonadota</taxon>
        <taxon>Alphaproteobacteria</taxon>
        <taxon>Hyphomicrobiales</taxon>
        <taxon>Xanthobacteraceae</taxon>
        <taxon>Starkeya</taxon>
    </lineage>
</organism>
<protein>
    <submittedName>
        <fullName evidence="1">Uncharacterized protein</fullName>
    </submittedName>
</protein>
<proteinExistence type="predicted"/>
<sequence>MEIKDIDPALAEALAKQRVILEEQAGLSGARGAFGRLALRYGEVFQNALTGETLRRTEPEDIMDAVGRLAGYQMTLAAVQFLHMVPQEQQERALIFMVQAMMSAAADYSQGMIRSYLADEAPVVNFTIHESGPIEVTHRGGAKTNG</sequence>
<keyword evidence="2" id="KW-1185">Reference proteome</keyword>
<dbReference type="Proteomes" id="UP000433050">
    <property type="component" value="Unassembled WGS sequence"/>
</dbReference>
<dbReference type="AlphaFoldDB" id="A0A5S9NYT1"/>